<evidence type="ECO:0000313" key="3">
    <source>
        <dbReference type="Proteomes" id="UP000095280"/>
    </source>
</evidence>
<dbReference type="SUPFAM" id="SSF82153">
    <property type="entry name" value="FAS1 domain"/>
    <property type="match status" value="4"/>
</dbReference>
<keyword evidence="1" id="KW-0732">Signal</keyword>
<accession>A0A1I8J0U9</accession>
<dbReference type="Gene3D" id="2.30.180.10">
    <property type="entry name" value="FAS1 domain"/>
    <property type="match status" value="4"/>
</dbReference>
<feature type="domain" description="FAS1" evidence="2">
    <location>
        <begin position="356"/>
        <end position="487"/>
    </location>
</feature>
<organism evidence="3 4">
    <name type="scientific">Macrostomum lignano</name>
    <dbReference type="NCBI Taxonomy" id="282301"/>
    <lineage>
        <taxon>Eukaryota</taxon>
        <taxon>Metazoa</taxon>
        <taxon>Spiralia</taxon>
        <taxon>Lophotrochozoa</taxon>
        <taxon>Platyhelminthes</taxon>
        <taxon>Rhabditophora</taxon>
        <taxon>Macrostomorpha</taxon>
        <taxon>Macrostomida</taxon>
        <taxon>Macrostomidae</taxon>
        <taxon>Macrostomum</taxon>
    </lineage>
</organism>
<dbReference type="InterPro" id="IPR050904">
    <property type="entry name" value="Adhesion/Biosynth-related"/>
</dbReference>
<feature type="signal peptide" evidence="1">
    <location>
        <begin position="1"/>
        <end position="27"/>
    </location>
</feature>
<evidence type="ECO:0000256" key="1">
    <source>
        <dbReference type="SAM" id="SignalP"/>
    </source>
</evidence>
<dbReference type="SMART" id="SM00554">
    <property type="entry name" value="FAS1"/>
    <property type="match status" value="3"/>
</dbReference>
<dbReference type="AlphaFoldDB" id="A0A1I8J0U9"/>
<dbReference type="WBParaSite" id="maker-uti_cns_0045493-snap-gene-1.12-mRNA-1">
    <property type="protein sequence ID" value="maker-uti_cns_0045493-snap-gene-1.12-mRNA-1"/>
    <property type="gene ID" value="maker-uti_cns_0045493-snap-gene-1.12"/>
</dbReference>
<proteinExistence type="predicted"/>
<name>A0A1I8J0U9_9PLAT</name>
<feature type="domain" description="FAS1" evidence="2">
    <location>
        <begin position="202"/>
        <end position="354"/>
    </location>
</feature>
<feature type="domain" description="FAS1" evidence="2">
    <location>
        <begin position="27"/>
        <end position="184"/>
    </location>
</feature>
<dbReference type="InterPro" id="IPR036378">
    <property type="entry name" value="FAS1_dom_sf"/>
</dbReference>
<dbReference type="GO" id="GO:0031012">
    <property type="term" value="C:extracellular matrix"/>
    <property type="evidence" value="ECO:0007669"/>
    <property type="project" value="TreeGrafter"/>
</dbReference>
<reference evidence="4" key="1">
    <citation type="submission" date="2016-11" db="UniProtKB">
        <authorList>
            <consortium name="WormBaseParasite"/>
        </authorList>
    </citation>
    <scope>IDENTIFICATION</scope>
</reference>
<dbReference type="GO" id="GO:0030198">
    <property type="term" value="P:extracellular matrix organization"/>
    <property type="evidence" value="ECO:0007669"/>
    <property type="project" value="TreeGrafter"/>
</dbReference>
<dbReference type="Proteomes" id="UP000095280">
    <property type="component" value="Unplaced"/>
</dbReference>
<dbReference type="Pfam" id="PF02469">
    <property type="entry name" value="Fasciclin"/>
    <property type="match status" value="4"/>
</dbReference>
<dbReference type="GO" id="GO:0050839">
    <property type="term" value="F:cell adhesion molecule binding"/>
    <property type="evidence" value="ECO:0007669"/>
    <property type="project" value="TreeGrafter"/>
</dbReference>
<dbReference type="GO" id="GO:0007155">
    <property type="term" value="P:cell adhesion"/>
    <property type="evidence" value="ECO:0007669"/>
    <property type="project" value="TreeGrafter"/>
</dbReference>
<protein>
    <submittedName>
        <fullName evidence="4">FAS1 domain-containing protein</fullName>
    </submittedName>
</protein>
<dbReference type="GO" id="GO:0005615">
    <property type="term" value="C:extracellular space"/>
    <property type="evidence" value="ECO:0007669"/>
    <property type="project" value="TreeGrafter"/>
</dbReference>
<dbReference type="PROSITE" id="PS50213">
    <property type="entry name" value="FAS1"/>
    <property type="match status" value="4"/>
</dbReference>
<sequence length="686" mass="74513">MRQRSATIAAAALLLLAASFVPHQVSAVPLLQVLSNYSTVSRFTQILVDAGMGLQMNTTGSCSAIRCFLVFAPSNTALDDAYKADSVGFNALDKTKLVQHHYIAAAFGGSKAFLSDWASQGTPVGEDIGFGQVIILRPQEGTLYWAAKQTGSTWSYRVNNAAVVVADSNKEGDAGVFHVLDQVLLPIGSTQDTANFFSSGPSSSIANQLGIQKSLTIFNDWMQRDTTYSYVYSALRGDSPFKVRTIFLPSDAAWDRIPSAEMEKLNSLADEFRKVLVAHFAPNITVFTTWMNLSSSIKFSTGFNTVAWYNDSRMYLNSASKAFVSVGGVVAQFVDKSINYPLGNAIIHVVDRVLAFAHEDLLSLAQTNAPEFYRACSGVPSCLSLLSSNGTQLTLFAPADVTSLASLSNGTQLEQLLMLHFVPGIVFKPSMKESDLLTAQGSSGQIRFRMYNNESRPPAKPRFVRAELTMFDQPAKNGIFHKVIRVLGQPVQTVKDFINSHEDLSRVRQFMGSNEFQPNLGDSQMAYTVFPPSNAAMAAFSGYKNSKEVSIGAVILSDSQLRNRVFRRMVLPNQKIIADVAPAGVTEFATANTAENEKITVNLKGSAGLTTRFVEITGSFVMANISLAAGEYECTNGMVYPSSQVLFRDNDVEGYTRSGPAAASSSWAVLAVSLAALLTARWTDRY</sequence>
<feature type="chain" id="PRO_5009321354" evidence="1">
    <location>
        <begin position="28"/>
        <end position="686"/>
    </location>
</feature>
<evidence type="ECO:0000259" key="2">
    <source>
        <dbReference type="PROSITE" id="PS50213"/>
    </source>
</evidence>
<feature type="domain" description="FAS1" evidence="2">
    <location>
        <begin position="491"/>
        <end position="646"/>
    </location>
</feature>
<keyword evidence="3" id="KW-1185">Reference proteome</keyword>
<dbReference type="PANTHER" id="PTHR10900:SF77">
    <property type="entry name" value="FI19380P1"/>
    <property type="match status" value="1"/>
</dbReference>
<dbReference type="PANTHER" id="PTHR10900">
    <property type="entry name" value="PERIOSTIN-RELATED"/>
    <property type="match status" value="1"/>
</dbReference>
<dbReference type="InterPro" id="IPR000782">
    <property type="entry name" value="FAS1_domain"/>
</dbReference>
<evidence type="ECO:0000313" key="4">
    <source>
        <dbReference type="WBParaSite" id="maker-uti_cns_0045493-snap-gene-1.12-mRNA-1"/>
    </source>
</evidence>